<protein>
    <submittedName>
        <fullName evidence="1">Uncharacterized protein</fullName>
    </submittedName>
</protein>
<dbReference type="Proteomes" id="UP000324800">
    <property type="component" value="Unassembled WGS sequence"/>
</dbReference>
<evidence type="ECO:0000313" key="1">
    <source>
        <dbReference type="EMBL" id="KAA6360053.1"/>
    </source>
</evidence>
<organism evidence="1 2">
    <name type="scientific">Streblomastix strix</name>
    <dbReference type="NCBI Taxonomy" id="222440"/>
    <lineage>
        <taxon>Eukaryota</taxon>
        <taxon>Metamonada</taxon>
        <taxon>Preaxostyla</taxon>
        <taxon>Oxymonadida</taxon>
        <taxon>Streblomastigidae</taxon>
        <taxon>Streblomastix</taxon>
    </lineage>
</organism>
<gene>
    <name evidence="1" type="ORF">EZS28_044419</name>
</gene>
<sequence length="53" mass="6231">MMQGRQKNLNYVQRKISLFGQQDLENTSTRVQRTTYTYSGLRFGSELIREMVG</sequence>
<comment type="caution">
    <text evidence="1">The sequence shown here is derived from an EMBL/GenBank/DDBJ whole genome shotgun (WGS) entry which is preliminary data.</text>
</comment>
<accession>A0A5J4TQ75</accession>
<dbReference type="AlphaFoldDB" id="A0A5J4TQ75"/>
<dbReference type="EMBL" id="SNRW01027495">
    <property type="protein sequence ID" value="KAA6360053.1"/>
    <property type="molecule type" value="Genomic_DNA"/>
</dbReference>
<name>A0A5J4TQ75_9EUKA</name>
<proteinExistence type="predicted"/>
<feature type="non-terminal residue" evidence="1">
    <location>
        <position position="53"/>
    </location>
</feature>
<reference evidence="1 2" key="1">
    <citation type="submission" date="2019-03" db="EMBL/GenBank/DDBJ databases">
        <title>Single cell metagenomics reveals metabolic interactions within the superorganism composed of flagellate Streblomastix strix and complex community of Bacteroidetes bacteria on its surface.</title>
        <authorList>
            <person name="Treitli S.C."/>
            <person name="Kolisko M."/>
            <person name="Husnik F."/>
            <person name="Keeling P."/>
            <person name="Hampl V."/>
        </authorList>
    </citation>
    <scope>NUCLEOTIDE SEQUENCE [LARGE SCALE GENOMIC DNA]</scope>
    <source>
        <strain evidence="1">ST1C</strain>
    </source>
</reference>
<evidence type="ECO:0000313" key="2">
    <source>
        <dbReference type="Proteomes" id="UP000324800"/>
    </source>
</evidence>